<name>A0A1G8CKV1_9MICO</name>
<dbReference type="PROSITE" id="PS51257">
    <property type="entry name" value="PROKAR_LIPOPROTEIN"/>
    <property type="match status" value="1"/>
</dbReference>
<dbReference type="SUPFAM" id="SSF53807">
    <property type="entry name" value="Helical backbone' metal receptor"/>
    <property type="match status" value="1"/>
</dbReference>
<feature type="chain" id="PRO_5039321285" evidence="5">
    <location>
        <begin position="21"/>
        <end position="345"/>
    </location>
</feature>
<dbReference type="Gene3D" id="3.40.50.1980">
    <property type="entry name" value="Nitrogenase molybdenum iron protein domain"/>
    <property type="match status" value="2"/>
</dbReference>
<dbReference type="EMBL" id="LT629695">
    <property type="protein sequence ID" value="SDH46042.1"/>
    <property type="molecule type" value="Genomic_DNA"/>
</dbReference>
<dbReference type="Proteomes" id="UP000198822">
    <property type="component" value="Chromosome I"/>
</dbReference>
<evidence type="ECO:0000256" key="3">
    <source>
        <dbReference type="ARBA" id="ARBA00022448"/>
    </source>
</evidence>
<evidence type="ECO:0000313" key="7">
    <source>
        <dbReference type="EMBL" id="SDH46042.1"/>
    </source>
</evidence>
<dbReference type="GO" id="GO:1901678">
    <property type="term" value="P:iron coordination entity transport"/>
    <property type="evidence" value="ECO:0007669"/>
    <property type="project" value="UniProtKB-ARBA"/>
</dbReference>
<dbReference type="STRING" id="399736.SAMN04489720_1326"/>
<dbReference type="RefSeq" id="WP_092503545.1">
    <property type="nucleotide sequence ID" value="NZ_LT629695.1"/>
</dbReference>
<organism evidence="7 8">
    <name type="scientific">Agrococcus jejuensis</name>
    <dbReference type="NCBI Taxonomy" id="399736"/>
    <lineage>
        <taxon>Bacteria</taxon>
        <taxon>Bacillati</taxon>
        <taxon>Actinomycetota</taxon>
        <taxon>Actinomycetes</taxon>
        <taxon>Micrococcales</taxon>
        <taxon>Microbacteriaceae</taxon>
        <taxon>Agrococcus</taxon>
    </lineage>
</organism>
<dbReference type="PANTHER" id="PTHR30532">
    <property type="entry name" value="IRON III DICITRATE-BINDING PERIPLASMIC PROTEIN"/>
    <property type="match status" value="1"/>
</dbReference>
<keyword evidence="4 5" id="KW-0732">Signal</keyword>
<evidence type="ECO:0000256" key="2">
    <source>
        <dbReference type="ARBA" id="ARBA00008814"/>
    </source>
</evidence>
<dbReference type="InterPro" id="IPR051313">
    <property type="entry name" value="Bact_iron-sidero_bind"/>
</dbReference>
<dbReference type="PROSITE" id="PS50983">
    <property type="entry name" value="FE_B12_PBP"/>
    <property type="match status" value="1"/>
</dbReference>
<feature type="signal peptide" evidence="5">
    <location>
        <begin position="1"/>
        <end position="20"/>
    </location>
</feature>
<sequence>MRLSRPAAATFAGLTALALAACASSGDAAQESGSSNASSASFPVTIEHAYGETTIDAAPQRVATVGWSNQEVALAFDIVPVVMEEATWGDDDGDGVLPWVEERLEELGAETPALYDGTDGIDFEAIADADPDVILSAYSGLSEDDYATLSEIAPVVAFPGVAWGTSWQDTILMNGKGLGFEAEAEQLVADDEAAIAEAVAGYEHLGTGLGAAFAFFDVTDLSSVGFYSTADPRTAFLSEFAGFEVPQAVADPGTDEFYFSVSAEAVDTLSDLDVIVTYGTGEELAALQADPLLSRIPAIASGSVVFLDVETDPSTTASSNPSPLAIDHLIEHYLPLLDAAAATAS</sequence>
<accession>A0A1G8CKV1</accession>
<evidence type="ECO:0000256" key="4">
    <source>
        <dbReference type="ARBA" id="ARBA00022729"/>
    </source>
</evidence>
<proteinExistence type="inferred from homology"/>
<dbReference type="InterPro" id="IPR002491">
    <property type="entry name" value="ABC_transptr_periplasmic_BD"/>
</dbReference>
<evidence type="ECO:0000313" key="8">
    <source>
        <dbReference type="Proteomes" id="UP000198822"/>
    </source>
</evidence>
<dbReference type="Pfam" id="PF01497">
    <property type="entry name" value="Peripla_BP_2"/>
    <property type="match status" value="1"/>
</dbReference>
<evidence type="ECO:0000259" key="6">
    <source>
        <dbReference type="PROSITE" id="PS50983"/>
    </source>
</evidence>
<protein>
    <submittedName>
        <fullName evidence="7">Iron complex transport system substrate-binding protein</fullName>
    </submittedName>
</protein>
<dbReference type="GO" id="GO:0030288">
    <property type="term" value="C:outer membrane-bounded periplasmic space"/>
    <property type="evidence" value="ECO:0007669"/>
    <property type="project" value="TreeGrafter"/>
</dbReference>
<comment type="similarity">
    <text evidence="2">Belongs to the bacterial solute-binding protein 8 family.</text>
</comment>
<evidence type="ECO:0000256" key="1">
    <source>
        <dbReference type="ARBA" id="ARBA00004196"/>
    </source>
</evidence>
<comment type="subcellular location">
    <subcellularLocation>
        <location evidence="1">Cell envelope</location>
    </subcellularLocation>
</comment>
<evidence type="ECO:0000256" key="5">
    <source>
        <dbReference type="SAM" id="SignalP"/>
    </source>
</evidence>
<keyword evidence="3" id="KW-0813">Transport</keyword>
<dbReference type="OrthoDB" id="1846031at2"/>
<keyword evidence="8" id="KW-1185">Reference proteome</keyword>
<dbReference type="AlphaFoldDB" id="A0A1G8CKV1"/>
<gene>
    <name evidence="7" type="ORF">SAMN04489720_1326</name>
</gene>
<reference evidence="8" key="1">
    <citation type="submission" date="2016-10" db="EMBL/GenBank/DDBJ databases">
        <authorList>
            <person name="Varghese N."/>
            <person name="Submissions S."/>
        </authorList>
    </citation>
    <scope>NUCLEOTIDE SEQUENCE [LARGE SCALE GENOMIC DNA]</scope>
    <source>
        <strain evidence="8">DSM 22002</strain>
    </source>
</reference>
<dbReference type="PANTHER" id="PTHR30532:SF24">
    <property type="entry name" value="FERRIC ENTEROBACTIN-BINDING PERIPLASMIC PROTEIN FEPB"/>
    <property type="match status" value="1"/>
</dbReference>
<feature type="domain" description="Fe/B12 periplasmic-binding" evidence="6">
    <location>
        <begin position="61"/>
        <end position="341"/>
    </location>
</feature>